<dbReference type="GO" id="GO:0051028">
    <property type="term" value="P:mRNA transport"/>
    <property type="evidence" value="ECO:0007669"/>
    <property type="project" value="UniProtKB-KW"/>
</dbReference>
<evidence type="ECO:0000256" key="11">
    <source>
        <dbReference type="ARBA" id="ARBA00023187"/>
    </source>
</evidence>
<accession>A0AA88V751</accession>
<dbReference type="GO" id="GO:0006417">
    <property type="term" value="P:regulation of translation"/>
    <property type="evidence" value="ECO:0007669"/>
    <property type="project" value="UniProtKB-KW"/>
</dbReference>
<dbReference type="GO" id="GO:0008380">
    <property type="term" value="P:RNA splicing"/>
    <property type="evidence" value="ECO:0007669"/>
    <property type="project" value="UniProtKB-KW"/>
</dbReference>
<dbReference type="PROSITE" id="PS50102">
    <property type="entry name" value="RRM"/>
    <property type="match status" value="1"/>
</dbReference>
<evidence type="ECO:0000256" key="12">
    <source>
        <dbReference type="ARBA" id="ARBA00023242"/>
    </source>
</evidence>
<dbReference type="FunFam" id="3.30.70.330:FF:000525">
    <property type="entry name" value="RNA-binding protein 8A"/>
    <property type="match status" value="1"/>
</dbReference>
<dbReference type="PRINTS" id="PR01738">
    <property type="entry name" value="RNABINDINGM8"/>
</dbReference>
<keyword evidence="17" id="KW-1185">Reference proteome</keyword>
<dbReference type="InterPro" id="IPR012677">
    <property type="entry name" value="Nucleotide-bd_a/b_plait_sf"/>
</dbReference>
<comment type="caution">
    <text evidence="16">The sequence shown here is derived from an EMBL/GenBank/DDBJ whole genome shotgun (WGS) entry which is preliminary data.</text>
</comment>
<dbReference type="InterPro" id="IPR008111">
    <property type="entry name" value="RNA-bd_8"/>
</dbReference>
<organism evidence="16 17">
    <name type="scientific">Escallonia herrerae</name>
    <dbReference type="NCBI Taxonomy" id="1293975"/>
    <lineage>
        <taxon>Eukaryota</taxon>
        <taxon>Viridiplantae</taxon>
        <taxon>Streptophyta</taxon>
        <taxon>Embryophyta</taxon>
        <taxon>Tracheophyta</taxon>
        <taxon>Spermatophyta</taxon>
        <taxon>Magnoliopsida</taxon>
        <taxon>eudicotyledons</taxon>
        <taxon>Gunneridae</taxon>
        <taxon>Pentapetalae</taxon>
        <taxon>asterids</taxon>
        <taxon>campanulids</taxon>
        <taxon>Escalloniales</taxon>
        <taxon>Escalloniaceae</taxon>
        <taxon>Escallonia</taxon>
    </lineage>
</organism>
<keyword evidence="5" id="KW-0963">Cytoplasm</keyword>
<name>A0AA88V751_9ASTE</name>
<evidence type="ECO:0000313" key="16">
    <source>
        <dbReference type="EMBL" id="KAK3003252.1"/>
    </source>
</evidence>
<evidence type="ECO:0000256" key="8">
    <source>
        <dbReference type="ARBA" id="ARBA00022845"/>
    </source>
</evidence>
<dbReference type="CDD" id="cd12324">
    <property type="entry name" value="RRM_RBM8"/>
    <property type="match status" value="1"/>
</dbReference>
<gene>
    <name evidence="16" type="ORF">RJ639_018443</name>
</gene>
<dbReference type="InterPro" id="IPR033744">
    <property type="entry name" value="RRM_RBM8"/>
</dbReference>
<dbReference type="GO" id="GO:0005634">
    <property type="term" value="C:nucleus"/>
    <property type="evidence" value="ECO:0007669"/>
    <property type="project" value="UniProtKB-SubCell"/>
</dbReference>
<evidence type="ECO:0000256" key="1">
    <source>
        <dbReference type="ARBA" id="ARBA00004123"/>
    </source>
</evidence>
<keyword evidence="8" id="KW-0810">Translation regulation</keyword>
<keyword evidence="7" id="KW-0509">mRNA transport</keyword>
<comment type="similarity">
    <text evidence="3">Belongs to the RBM8A family.</text>
</comment>
<evidence type="ECO:0000313" key="17">
    <source>
        <dbReference type="Proteomes" id="UP001188597"/>
    </source>
</evidence>
<dbReference type="AlphaFoldDB" id="A0AA88V751"/>
<dbReference type="EMBL" id="JAVXUP010002445">
    <property type="protein sequence ID" value="KAK3003252.1"/>
    <property type="molecule type" value="Genomic_DNA"/>
</dbReference>
<dbReference type="InterPro" id="IPR035979">
    <property type="entry name" value="RBD_domain_sf"/>
</dbReference>
<evidence type="ECO:0000256" key="5">
    <source>
        <dbReference type="ARBA" id="ARBA00022490"/>
    </source>
</evidence>
<comment type="subcellular location">
    <subcellularLocation>
        <location evidence="2">Cytoplasm</location>
    </subcellularLocation>
    <subcellularLocation>
        <location evidence="1">Nucleus</location>
    </subcellularLocation>
</comment>
<keyword evidence="6" id="KW-0507">mRNA processing</keyword>
<evidence type="ECO:0000256" key="3">
    <source>
        <dbReference type="ARBA" id="ARBA00007987"/>
    </source>
</evidence>
<evidence type="ECO:0000256" key="10">
    <source>
        <dbReference type="ARBA" id="ARBA00023161"/>
    </source>
</evidence>
<evidence type="ECO:0000259" key="15">
    <source>
        <dbReference type="PROSITE" id="PS50102"/>
    </source>
</evidence>
<dbReference type="Pfam" id="PF00076">
    <property type="entry name" value="RRM_1"/>
    <property type="match status" value="1"/>
</dbReference>
<dbReference type="GO" id="GO:0005737">
    <property type="term" value="C:cytoplasm"/>
    <property type="evidence" value="ECO:0007669"/>
    <property type="project" value="UniProtKB-SubCell"/>
</dbReference>
<proteinExistence type="inferred from homology"/>
<evidence type="ECO:0000256" key="4">
    <source>
        <dbReference type="ARBA" id="ARBA00022448"/>
    </source>
</evidence>
<feature type="non-terminal residue" evidence="16">
    <location>
        <position position="192"/>
    </location>
</feature>
<evidence type="ECO:0000256" key="9">
    <source>
        <dbReference type="ARBA" id="ARBA00022884"/>
    </source>
</evidence>
<dbReference type="PANTHER" id="PTHR45894">
    <property type="entry name" value="RNA-BINDING PROTEIN 8A"/>
    <property type="match status" value="1"/>
</dbReference>
<dbReference type="GO" id="GO:0006397">
    <property type="term" value="P:mRNA processing"/>
    <property type="evidence" value="ECO:0007669"/>
    <property type="project" value="UniProtKB-KW"/>
</dbReference>
<sequence length="192" mass="21264">MAEVGACERGLVMVVEVGVVAIVRFGGEALSLIESLIKSNCYAAIEGWIILVTGVHEEAQEDDLQNAFGEFGEIKNLHLNLDRRTGFVKGYALIEYANKDEAQRAIVGMDGGELLTQNISVDWAFSKGPFKRRNTRGRACNSNCRCTKRWKKKNQPNGPVSLTASTINMAHDRITPWASFKKSEEEVSVMRA</sequence>
<keyword evidence="9 14" id="KW-0694">RNA-binding</keyword>
<feature type="domain" description="RRM" evidence="15">
    <location>
        <begin position="48"/>
        <end position="126"/>
    </location>
</feature>
<dbReference type="GO" id="GO:0003729">
    <property type="term" value="F:mRNA binding"/>
    <property type="evidence" value="ECO:0007669"/>
    <property type="project" value="InterPro"/>
</dbReference>
<dbReference type="SMART" id="SM00360">
    <property type="entry name" value="RRM"/>
    <property type="match status" value="1"/>
</dbReference>
<keyword evidence="11" id="KW-0508">mRNA splicing</keyword>
<keyword evidence="4" id="KW-0813">Transport</keyword>
<dbReference type="InterPro" id="IPR000504">
    <property type="entry name" value="RRM_dom"/>
</dbReference>
<evidence type="ECO:0000256" key="6">
    <source>
        <dbReference type="ARBA" id="ARBA00022664"/>
    </source>
</evidence>
<dbReference type="Proteomes" id="UP001188597">
    <property type="component" value="Unassembled WGS sequence"/>
</dbReference>
<dbReference type="Gene3D" id="3.30.70.330">
    <property type="match status" value="1"/>
</dbReference>
<evidence type="ECO:0000256" key="7">
    <source>
        <dbReference type="ARBA" id="ARBA00022816"/>
    </source>
</evidence>
<reference evidence="16" key="1">
    <citation type="submission" date="2022-12" db="EMBL/GenBank/DDBJ databases">
        <title>Draft genome assemblies for two species of Escallonia (Escalloniales).</title>
        <authorList>
            <person name="Chanderbali A."/>
            <person name="Dervinis C."/>
            <person name="Anghel I."/>
            <person name="Soltis D."/>
            <person name="Soltis P."/>
            <person name="Zapata F."/>
        </authorList>
    </citation>
    <scope>NUCLEOTIDE SEQUENCE</scope>
    <source>
        <strain evidence="16">UCBG64.0493</strain>
        <tissue evidence="16">Leaf</tissue>
    </source>
</reference>
<keyword evidence="12" id="KW-0539">Nucleus</keyword>
<evidence type="ECO:0000256" key="13">
    <source>
        <dbReference type="ARBA" id="ARBA00077711"/>
    </source>
</evidence>
<dbReference type="SUPFAM" id="SSF54928">
    <property type="entry name" value="RNA-binding domain, RBD"/>
    <property type="match status" value="1"/>
</dbReference>
<evidence type="ECO:0000256" key="14">
    <source>
        <dbReference type="PROSITE-ProRule" id="PRU00176"/>
    </source>
</evidence>
<protein>
    <recommendedName>
        <fullName evidence="13">RNA-binding protein 8A</fullName>
    </recommendedName>
</protein>
<keyword evidence="10" id="KW-0866">Nonsense-mediated mRNA decay</keyword>
<evidence type="ECO:0000256" key="2">
    <source>
        <dbReference type="ARBA" id="ARBA00004496"/>
    </source>
</evidence>
<dbReference type="GO" id="GO:0000184">
    <property type="term" value="P:nuclear-transcribed mRNA catabolic process, nonsense-mediated decay"/>
    <property type="evidence" value="ECO:0007669"/>
    <property type="project" value="UniProtKB-KW"/>
</dbReference>